<keyword evidence="2" id="KW-1185">Reference proteome</keyword>
<protein>
    <submittedName>
        <fullName evidence="1">Uncharacterized protein</fullName>
    </submittedName>
</protein>
<organism evidence="1 2">
    <name type="scientific">Salinicola acroporae</name>
    <dbReference type="NCBI Taxonomy" id="1541440"/>
    <lineage>
        <taxon>Bacteria</taxon>
        <taxon>Pseudomonadati</taxon>
        <taxon>Pseudomonadota</taxon>
        <taxon>Gammaproteobacteria</taxon>
        <taxon>Oceanospirillales</taxon>
        <taxon>Halomonadaceae</taxon>
        <taxon>Salinicola</taxon>
    </lineage>
</organism>
<accession>A0ABT6I5M4</accession>
<dbReference type="Proteomes" id="UP001162135">
    <property type="component" value="Unassembled WGS sequence"/>
</dbReference>
<reference evidence="1" key="2">
    <citation type="submission" date="2017-11" db="EMBL/GenBank/DDBJ databases">
        <authorList>
            <person name="Das S.K."/>
        </authorList>
    </citation>
    <scope>NUCLEOTIDE SEQUENCE</scope>
    <source>
        <strain evidence="1">S4-41</strain>
    </source>
</reference>
<evidence type="ECO:0000313" key="2">
    <source>
        <dbReference type="Proteomes" id="UP001162135"/>
    </source>
</evidence>
<sequence length="241" mass="26424">MAKLAWAPQRHVIDTGPALLDERQRFGVRHHRHILLAHEGLVVSHVNPGTGTLAKQHLVPTVVPGIDTKVIALEKLAAQVPLLVVATLGDQVQPGQQEALPHARRSVAALQPGPERGVEFADRAIRSQRQKFVGIEAVDVIVQLGVDEHRQRSIDIERFAPAEMPATLQFDEIDFQRGEVGPQLVGALTQEVMLQIADDDKTLKSQPRVMQQGRPDDIALATHHRQGGKTDVRRGAGIRAL</sequence>
<name>A0ABT6I5M4_9GAMM</name>
<comment type="caution">
    <text evidence="1">The sequence shown here is derived from an EMBL/GenBank/DDBJ whole genome shotgun (WGS) entry which is preliminary data.</text>
</comment>
<reference evidence="1" key="1">
    <citation type="journal article" date="2015" name="Antonie Van Leeuwenhoek">
        <title>Comparative 16S rRNA signatures and multilocus sequence analysis for the genus Salinicola and description of Salinicola acroporae sp. nov., isolated from coral Acropora digitifera.</title>
        <authorList>
            <person name="Lepcha R.T."/>
            <person name="Poddar A."/>
            <person name="Schumann P."/>
            <person name="Das S.K."/>
        </authorList>
    </citation>
    <scope>NUCLEOTIDE SEQUENCE</scope>
    <source>
        <strain evidence="1">S4-41</strain>
    </source>
</reference>
<evidence type="ECO:0000313" key="1">
    <source>
        <dbReference type="EMBL" id="MDH4572941.1"/>
    </source>
</evidence>
<dbReference type="EMBL" id="PGFS01000001">
    <property type="protein sequence ID" value="MDH4572941.1"/>
    <property type="molecule type" value="Genomic_DNA"/>
</dbReference>
<proteinExistence type="predicted"/>
<gene>
    <name evidence="1" type="ORF">CUR86_11080</name>
</gene>